<feature type="region of interest" description="Disordered" evidence="6">
    <location>
        <begin position="522"/>
        <end position="542"/>
    </location>
</feature>
<keyword evidence="5" id="KW-0106">Calcium</keyword>
<comment type="cofactor">
    <cofactor evidence="5">
        <name>Ca(2+)</name>
        <dbReference type="ChEBI" id="CHEBI:29108"/>
    </cofactor>
    <text evidence="5">Binds 1 Ca(2+) ion per dimer.</text>
</comment>
<dbReference type="GO" id="GO:0046872">
    <property type="term" value="F:metal ion binding"/>
    <property type="evidence" value="ECO:0007669"/>
    <property type="project" value="UniProtKB-KW"/>
</dbReference>
<dbReference type="InterPro" id="IPR023343">
    <property type="entry name" value="Penicillin_amidase_dom1"/>
</dbReference>
<gene>
    <name evidence="8" type="ORF">GRAN_2916</name>
</gene>
<evidence type="ECO:0000256" key="3">
    <source>
        <dbReference type="ARBA" id="ARBA00023145"/>
    </source>
</evidence>
<sequence>MSYLDPLAPEPLLATRRNAEPPPARKPRRLVRAAALILPILLLLALAASFGARYWVRNALQASLPQLDGQLSISGLSAPVSVRRDAHGVPHIQAANVDDLILAQGYVTAQDRLWQMDTLRRSAAGDLAEILGASLVSHDRTQRLLQMRASADSAVTVLPPDQLHWLEQYAKGVNASMATQAPNLPLEFRILRYKPAPWTPRDSILIGLFMFQDLSTSFPEKLGHEALAAKLSPDLLADLYPAGSWRDHPPGHTVDLSMPVDEIEQIPLDESQSKLQNPSLATPGHAASLLAGIANLPNSHLNCDSCIAGSNNWAVSADHSTTGKPILSNDTHLRHSAPGIWYEADLEAPTSDPARPFHAAGVTIPGAPFVIIGHNAHVAWGLTVLGGDVQDLYIEHLRGQGSQTEYQSPDGSWRPVTHREELIHVHGSKDVILDVQLTHHGEIDTPIISGMFPNEQRTLALRWIVYDPTIPTSPFFDIDSANDWPTFSAALSKFNGPSQNLMYADDQGHIAYHAIGRVPLRGSDPTSPQPISPVPTDATAPDAATHEWSGYIPFDKMPAVLDPPDGILATANARTTPDNYPYPINLDWAAPYRNERIWKLLASKPRFTVADMLAIQTDVYSDVDKVIAERLTYALDHAIDQSRPAKPSGGSSARRLHQAADLLRTWNGHVDADSPAAAIVDAARAALWTLILTPRLGPDTDLYLWGEKPYAEEQIIMHTPDRWLPPGFNNWDQLLTAAVDVGLNEQHAPLDLSKWSSGKANPVEIDHPIYSRSSLLRSLLRVPIGTGIQPQSGDGTTVKQVGRTFGPSQRLTVDLSNLDESTLNIVLGQSGDPASPWFMDQFNSWLHGTTYPMPFTTSATTAATSHTLTLNPQ</sequence>
<dbReference type="Pfam" id="PF01804">
    <property type="entry name" value="Penicil_amidase"/>
    <property type="match status" value="1"/>
</dbReference>
<evidence type="ECO:0000313" key="8">
    <source>
        <dbReference type="EMBL" id="RXH56059.1"/>
    </source>
</evidence>
<proteinExistence type="inferred from homology"/>
<dbReference type="InterPro" id="IPR014395">
    <property type="entry name" value="Pen/GL7ACA/AHL_acylase"/>
</dbReference>
<feature type="active site" description="Nucleophile" evidence="4">
    <location>
        <position position="310"/>
    </location>
</feature>
<dbReference type="RefSeq" id="WP_128913591.1">
    <property type="nucleotide sequence ID" value="NZ_RDSM01000002.1"/>
</dbReference>
<dbReference type="GO" id="GO:0016811">
    <property type="term" value="F:hydrolase activity, acting on carbon-nitrogen (but not peptide) bonds, in linear amides"/>
    <property type="evidence" value="ECO:0007669"/>
    <property type="project" value="InterPro"/>
</dbReference>
<reference evidence="9" key="2">
    <citation type="submission" date="2019-02" db="EMBL/GenBank/DDBJ databases">
        <title>Granulicella sibirica sp. nov., a psychrotolerant acidobacterium isolated from an organic soil layer in forested tundra, West Siberia.</title>
        <authorList>
            <person name="Oshkin I.Y."/>
            <person name="Kulichevskaya I.S."/>
            <person name="Rijpstra W.I.C."/>
            <person name="Sinninghe Damste J.S."/>
            <person name="Rakitin A.L."/>
            <person name="Ravin N.V."/>
            <person name="Dedysh S.N."/>
        </authorList>
    </citation>
    <scope>NUCLEOTIDE SEQUENCE [LARGE SCALE GENOMIC DNA]</scope>
    <source>
        <strain evidence="9">AF10</strain>
    </source>
</reference>
<dbReference type="PIRSF" id="PIRSF001227">
    <property type="entry name" value="Pen_acylase"/>
    <property type="match status" value="1"/>
</dbReference>
<dbReference type="Gene3D" id="2.30.120.10">
    <property type="match status" value="1"/>
</dbReference>
<evidence type="ECO:0000256" key="1">
    <source>
        <dbReference type="ARBA" id="ARBA00006586"/>
    </source>
</evidence>
<reference evidence="8 9" key="1">
    <citation type="submission" date="2018-11" db="EMBL/GenBank/DDBJ databases">
        <authorList>
            <person name="Mardanov A.V."/>
            <person name="Ravin N.V."/>
            <person name="Dedysh S.N."/>
        </authorList>
    </citation>
    <scope>NUCLEOTIDE SEQUENCE [LARGE SCALE GENOMIC DNA]</scope>
    <source>
        <strain evidence="8 9">AF10</strain>
    </source>
</reference>
<evidence type="ECO:0000256" key="7">
    <source>
        <dbReference type="SAM" id="Phobius"/>
    </source>
</evidence>
<dbReference type="EMBL" id="RDSM01000002">
    <property type="protein sequence ID" value="RXH56059.1"/>
    <property type="molecule type" value="Genomic_DNA"/>
</dbReference>
<keyword evidence="3" id="KW-0865">Zymogen</keyword>
<comment type="similarity">
    <text evidence="1">Belongs to the peptidase S45 family.</text>
</comment>
<dbReference type="SUPFAM" id="SSF56235">
    <property type="entry name" value="N-terminal nucleophile aminohydrolases (Ntn hydrolases)"/>
    <property type="match status" value="1"/>
</dbReference>
<keyword evidence="7" id="KW-0472">Membrane</keyword>
<dbReference type="InterPro" id="IPR029055">
    <property type="entry name" value="Ntn_hydrolases_N"/>
</dbReference>
<dbReference type="PANTHER" id="PTHR34218:SF4">
    <property type="entry name" value="ACYL-HOMOSERINE LACTONE ACYLASE QUIP"/>
    <property type="match status" value="1"/>
</dbReference>
<comment type="caution">
    <text evidence="8">The sequence shown here is derived from an EMBL/GenBank/DDBJ whole genome shotgun (WGS) entry which is preliminary data.</text>
</comment>
<dbReference type="InterPro" id="IPR043146">
    <property type="entry name" value="Penicillin_amidase_N_B-knob"/>
</dbReference>
<keyword evidence="2" id="KW-0378">Hydrolase</keyword>
<dbReference type="AlphaFoldDB" id="A0A4Q0T2B6"/>
<dbReference type="Gene3D" id="1.10.439.10">
    <property type="entry name" value="Penicillin Amidohydrolase, domain 1"/>
    <property type="match status" value="1"/>
</dbReference>
<dbReference type="CDD" id="cd03747">
    <property type="entry name" value="Ntn_PGA_like"/>
    <property type="match status" value="1"/>
</dbReference>
<accession>A0A4Q0T2B6</accession>
<feature type="transmembrane region" description="Helical" evidence="7">
    <location>
        <begin position="33"/>
        <end position="56"/>
    </location>
</feature>
<name>A0A4Q0T2B6_9BACT</name>
<keyword evidence="5" id="KW-0479">Metal-binding</keyword>
<keyword evidence="7" id="KW-0812">Transmembrane</keyword>
<dbReference type="Proteomes" id="UP000289437">
    <property type="component" value="Unassembled WGS sequence"/>
</dbReference>
<evidence type="ECO:0000256" key="6">
    <source>
        <dbReference type="SAM" id="MobiDB-lite"/>
    </source>
</evidence>
<dbReference type="Gene3D" id="3.60.20.10">
    <property type="entry name" value="Glutamine Phosphoribosylpyrophosphate, subunit 1, domain 1"/>
    <property type="match status" value="1"/>
</dbReference>
<feature type="binding site" evidence="5">
    <location>
        <position position="391"/>
    </location>
    <ligand>
        <name>Ca(2+)</name>
        <dbReference type="ChEBI" id="CHEBI:29108"/>
    </ligand>
</feature>
<protein>
    <submittedName>
        <fullName evidence="8">Penicillin acylase (Penicillin amidase)</fullName>
    </submittedName>
</protein>
<keyword evidence="9" id="KW-1185">Reference proteome</keyword>
<evidence type="ECO:0000256" key="2">
    <source>
        <dbReference type="ARBA" id="ARBA00022801"/>
    </source>
</evidence>
<feature type="binding site" evidence="5">
    <location>
        <position position="388"/>
    </location>
    <ligand>
        <name>Ca(2+)</name>
        <dbReference type="ChEBI" id="CHEBI:29108"/>
    </ligand>
</feature>
<keyword evidence="7" id="KW-1133">Transmembrane helix</keyword>
<evidence type="ECO:0000256" key="5">
    <source>
        <dbReference type="PIRSR" id="PIRSR001227-2"/>
    </source>
</evidence>
<dbReference type="InterPro" id="IPR002692">
    <property type="entry name" value="S45"/>
</dbReference>
<dbReference type="PANTHER" id="PTHR34218">
    <property type="entry name" value="PEPTIDASE S45 PENICILLIN AMIDASE"/>
    <property type="match status" value="1"/>
</dbReference>
<dbReference type="GO" id="GO:0017000">
    <property type="term" value="P:antibiotic biosynthetic process"/>
    <property type="evidence" value="ECO:0007669"/>
    <property type="project" value="InterPro"/>
</dbReference>
<organism evidence="8 9">
    <name type="scientific">Granulicella sibirica</name>
    <dbReference type="NCBI Taxonomy" id="2479048"/>
    <lineage>
        <taxon>Bacteria</taxon>
        <taxon>Pseudomonadati</taxon>
        <taxon>Acidobacteriota</taxon>
        <taxon>Terriglobia</taxon>
        <taxon>Terriglobales</taxon>
        <taxon>Acidobacteriaceae</taxon>
        <taxon>Granulicella</taxon>
    </lineage>
</organism>
<evidence type="ECO:0000256" key="4">
    <source>
        <dbReference type="PIRSR" id="PIRSR001227-1"/>
    </source>
</evidence>
<dbReference type="InterPro" id="IPR043147">
    <property type="entry name" value="Penicillin_amidase_A-knob"/>
</dbReference>
<dbReference type="Gene3D" id="1.10.1400.10">
    <property type="match status" value="1"/>
</dbReference>
<evidence type="ECO:0000313" key="9">
    <source>
        <dbReference type="Proteomes" id="UP000289437"/>
    </source>
</evidence>
<dbReference type="OrthoDB" id="9759796at2"/>